<keyword evidence="4" id="KW-0145">Chemotaxis</keyword>
<dbReference type="SMART" id="SM00283">
    <property type="entry name" value="MA"/>
    <property type="match status" value="1"/>
</dbReference>
<keyword evidence="2" id="KW-1003">Cell membrane</keyword>
<dbReference type="KEGG" id="salh:HMF8227_02676"/>
<feature type="region of interest" description="Disordered" evidence="10">
    <location>
        <begin position="387"/>
        <end position="406"/>
    </location>
</feature>
<evidence type="ECO:0000313" key="13">
    <source>
        <dbReference type="EMBL" id="AWL13128.1"/>
    </source>
</evidence>
<dbReference type="Pfam" id="PF00015">
    <property type="entry name" value="MCPsignal"/>
    <property type="match status" value="1"/>
</dbReference>
<dbReference type="GO" id="GO:0007165">
    <property type="term" value="P:signal transduction"/>
    <property type="evidence" value="ECO:0007669"/>
    <property type="project" value="UniProtKB-KW"/>
</dbReference>
<evidence type="ECO:0000256" key="2">
    <source>
        <dbReference type="ARBA" id="ARBA00022475"/>
    </source>
</evidence>
<evidence type="ECO:0000256" key="10">
    <source>
        <dbReference type="SAM" id="MobiDB-lite"/>
    </source>
</evidence>
<keyword evidence="8 9" id="KW-0807">Transducer</keyword>
<keyword evidence="5 11" id="KW-0812">Transmembrane</keyword>
<evidence type="ECO:0000256" key="5">
    <source>
        <dbReference type="ARBA" id="ARBA00022692"/>
    </source>
</evidence>
<feature type="domain" description="Methyl-accepting transducer" evidence="12">
    <location>
        <begin position="112"/>
        <end position="317"/>
    </location>
</feature>
<dbReference type="RefSeq" id="WP_109340647.1">
    <property type="nucleotide sequence ID" value="NZ_CP029347.1"/>
</dbReference>
<keyword evidence="3" id="KW-0488">Methylation</keyword>
<comment type="subcellular location">
    <subcellularLocation>
        <location evidence="1">Cell membrane</location>
        <topology evidence="1">Multi-pass membrane protein</topology>
    </subcellularLocation>
</comment>
<keyword evidence="6 11" id="KW-1133">Transmembrane helix</keyword>
<evidence type="ECO:0000256" key="7">
    <source>
        <dbReference type="ARBA" id="ARBA00023136"/>
    </source>
</evidence>
<feature type="transmembrane region" description="Helical" evidence="11">
    <location>
        <begin position="17"/>
        <end position="35"/>
    </location>
</feature>
<dbReference type="Proteomes" id="UP000245728">
    <property type="component" value="Chromosome"/>
</dbReference>
<protein>
    <submittedName>
        <fullName evidence="13">Methyl-accepting chemotaxis protein</fullName>
    </submittedName>
</protein>
<dbReference type="AlphaFoldDB" id="A0A2S2E649"/>
<dbReference type="PROSITE" id="PS50111">
    <property type="entry name" value="CHEMOTAXIS_TRANSDUC_2"/>
    <property type="match status" value="1"/>
</dbReference>
<keyword evidence="7 11" id="KW-0472">Membrane</keyword>
<sequence length="406" mass="44865">MNHAQQPSGNGYFQRPSLWLTLMAIVLPALALLVLQGMTLVTSLLVILSLGLLVTALFTDYSQWQTYQQALAQQVEKPDSEASQAEALVQNYQELFLALVPLWKGLQELVSDQVETNINDLVQNFTQINDRLQASVKASHSSTQGMDGQQGLSQVINAAEQDLKQITEVLRHAMVNRDELLKEIGELAAITDELMEMGAEVAGIASQTNLLALNAAIEAARAGEQGRGFAVVADEVRTLSTRSGETGARITKRIEQANSTLQKTLSRTNELAGEDEKHLADAEEKVSGVIQRFHQVGESIIQSAQDLESTNESVQQDINAVLVGLQFQDRVSQIMGHVEQDMSRLTERLEDHRDAYQRGQDVTLVNVNEWLGELKSTYTTMEQAALHDGGSHQNQRAQKEDEITFF</sequence>
<evidence type="ECO:0000256" key="8">
    <source>
        <dbReference type="ARBA" id="ARBA00023224"/>
    </source>
</evidence>
<dbReference type="SUPFAM" id="SSF58104">
    <property type="entry name" value="Methyl-accepting chemotaxis protein (MCP) signaling domain"/>
    <property type="match status" value="1"/>
</dbReference>
<dbReference type="PANTHER" id="PTHR32089">
    <property type="entry name" value="METHYL-ACCEPTING CHEMOTAXIS PROTEIN MCPB"/>
    <property type="match status" value="1"/>
</dbReference>
<dbReference type="GO" id="GO:0005886">
    <property type="term" value="C:plasma membrane"/>
    <property type="evidence" value="ECO:0007669"/>
    <property type="project" value="UniProtKB-SubCell"/>
</dbReference>
<evidence type="ECO:0000256" key="9">
    <source>
        <dbReference type="PROSITE-ProRule" id="PRU00284"/>
    </source>
</evidence>
<evidence type="ECO:0000256" key="4">
    <source>
        <dbReference type="ARBA" id="ARBA00022500"/>
    </source>
</evidence>
<name>A0A2S2E649_9ALTE</name>
<reference evidence="13 14" key="1">
    <citation type="submission" date="2018-05" db="EMBL/GenBank/DDBJ databases">
        <title>Salinimonas sp. HMF8227 Genome sequencing and assembly.</title>
        <authorList>
            <person name="Kang H."/>
            <person name="Kang J."/>
            <person name="Cha I."/>
            <person name="Kim H."/>
            <person name="Joh K."/>
        </authorList>
    </citation>
    <scope>NUCLEOTIDE SEQUENCE [LARGE SCALE GENOMIC DNA]</scope>
    <source>
        <strain evidence="13 14">HMF8227</strain>
    </source>
</reference>
<evidence type="ECO:0000256" key="3">
    <source>
        <dbReference type="ARBA" id="ARBA00022481"/>
    </source>
</evidence>
<evidence type="ECO:0000259" key="12">
    <source>
        <dbReference type="PROSITE" id="PS50111"/>
    </source>
</evidence>
<evidence type="ECO:0000256" key="6">
    <source>
        <dbReference type="ARBA" id="ARBA00022989"/>
    </source>
</evidence>
<dbReference type="Gene3D" id="1.10.287.950">
    <property type="entry name" value="Methyl-accepting chemotaxis protein"/>
    <property type="match status" value="1"/>
</dbReference>
<evidence type="ECO:0000256" key="1">
    <source>
        <dbReference type="ARBA" id="ARBA00004651"/>
    </source>
</evidence>
<accession>A0A2S2E649</accession>
<organism evidence="13 14">
    <name type="scientific">Saliniradius amylolyticus</name>
    <dbReference type="NCBI Taxonomy" id="2183582"/>
    <lineage>
        <taxon>Bacteria</taxon>
        <taxon>Pseudomonadati</taxon>
        <taxon>Pseudomonadota</taxon>
        <taxon>Gammaproteobacteria</taxon>
        <taxon>Alteromonadales</taxon>
        <taxon>Alteromonadaceae</taxon>
        <taxon>Saliniradius</taxon>
    </lineage>
</organism>
<keyword evidence="14" id="KW-1185">Reference proteome</keyword>
<gene>
    <name evidence="13" type="ORF">HMF8227_02676</name>
</gene>
<dbReference type="EMBL" id="CP029347">
    <property type="protein sequence ID" value="AWL13128.1"/>
    <property type="molecule type" value="Genomic_DNA"/>
</dbReference>
<dbReference type="GO" id="GO:0006935">
    <property type="term" value="P:chemotaxis"/>
    <property type="evidence" value="ECO:0007669"/>
    <property type="project" value="UniProtKB-KW"/>
</dbReference>
<evidence type="ECO:0000313" key="14">
    <source>
        <dbReference type="Proteomes" id="UP000245728"/>
    </source>
</evidence>
<dbReference type="PANTHER" id="PTHR32089:SF39">
    <property type="entry name" value="METHYL-ACCEPTING CHEMOTAXIS PROTEIN HLYB"/>
    <property type="match status" value="1"/>
</dbReference>
<proteinExistence type="predicted"/>
<feature type="compositionally biased region" description="Basic and acidic residues" evidence="10">
    <location>
        <begin position="397"/>
        <end position="406"/>
    </location>
</feature>
<dbReference type="OrthoDB" id="3288815at2"/>
<dbReference type="InterPro" id="IPR004089">
    <property type="entry name" value="MCPsignal_dom"/>
</dbReference>
<evidence type="ECO:0000256" key="11">
    <source>
        <dbReference type="SAM" id="Phobius"/>
    </source>
</evidence>
<feature type="transmembrane region" description="Helical" evidence="11">
    <location>
        <begin position="40"/>
        <end position="59"/>
    </location>
</feature>